<dbReference type="InterPro" id="IPR036390">
    <property type="entry name" value="WH_DNA-bd_sf"/>
</dbReference>
<keyword evidence="3" id="KW-1185">Reference proteome</keyword>
<dbReference type="InterPro" id="IPR001845">
    <property type="entry name" value="HTH_ArsR_DNA-bd_dom"/>
</dbReference>
<evidence type="ECO:0000259" key="1">
    <source>
        <dbReference type="SMART" id="SM00418"/>
    </source>
</evidence>
<name>A0A4R5A8P9_9ACTN</name>
<dbReference type="GO" id="GO:0003700">
    <property type="term" value="F:DNA-binding transcription factor activity"/>
    <property type="evidence" value="ECO:0007669"/>
    <property type="project" value="InterPro"/>
</dbReference>
<proteinExistence type="predicted"/>
<dbReference type="SMART" id="SM00418">
    <property type="entry name" value="HTH_ARSR"/>
    <property type="match status" value="1"/>
</dbReference>
<dbReference type="Proteomes" id="UP000295217">
    <property type="component" value="Unassembled WGS sequence"/>
</dbReference>
<dbReference type="CDD" id="cd00090">
    <property type="entry name" value="HTH_ARSR"/>
    <property type="match status" value="1"/>
</dbReference>
<organism evidence="2 3">
    <name type="scientific">Jiangella aurantiaca</name>
    <dbReference type="NCBI Taxonomy" id="2530373"/>
    <lineage>
        <taxon>Bacteria</taxon>
        <taxon>Bacillati</taxon>
        <taxon>Actinomycetota</taxon>
        <taxon>Actinomycetes</taxon>
        <taxon>Jiangellales</taxon>
        <taxon>Jiangellaceae</taxon>
        <taxon>Jiangella</taxon>
    </lineage>
</organism>
<dbReference type="EMBL" id="SMLB01000019">
    <property type="protein sequence ID" value="TDD68628.1"/>
    <property type="molecule type" value="Genomic_DNA"/>
</dbReference>
<dbReference type="InterPro" id="IPR011991">
    <property type="entry name" value="ArsR-like_HTH"/>
</dbReference>
<dbReference type="Pfam" id="PF12840">
    <property type="entry name" value="HTH_20"/>
    <property type="match status" value="1"/>
</dbReference>
<dbReference type="Gene3D" id="1.10.10.10">
    <property type="entry name" value="Winged helix-like DNA-binding domain superfamily/Winged helix DNA-binding domain"/>
    <property type="match status" value="1"/>
</dbReference>
<dbReference type="RefSeq" id="WP_132104019.1">
    <property type="nucleotide sequence ID" value="NZ_SMLB01000019.1"/>
</dbReference>
<protein>
    <submittedName>
        <fullName evidence="2">ArsR family transcriptional regulator</fullName>
    </submittedName>
</protein>
<gene>
    <name evidence="2" type="ORF">E1262_15375</name>
</gene>
<dbReference type="InterPro" id="IPR036388">
    <property type="entry name" value="WH-like_DNA-bd_sf"/>
</dbReference>
<reference evidence="2 3" key="1">
    <citation type="submission" date="2019-02" db="EMBL/GenBank/DDBJ databases">
        <title>Draft genome sequences of novel Actinobacteria.</title>
        <authorList>
            <person name="Sahin N."/>
            <person name="Ay H."/>
            <person name="Saygin H."/>
        </authorList>
    </citation>
    <scope>NUCLEOTIDE SEQUENCE [LARGE SCALE GENOMIC DNA]</scope>
    <source>
        <strain evidence="2 3">8K307</strain>
    </source>
</reference>
<evidence type="ECO:0000313" key="3">
    <source>
        <dbReference type="Proteomes" id="UP000295217"/>
    </source>
</evidence>
<dbReference type="SUPFAM" id="SSF46785">
    <property type="entry name" value="Winged helix' DNA-binding domain"/>
    <property type="match status" value="1"/>
</dbReference>
<accession>A0A4R5A8P9</accession>
<sequence length="223" mass="23582">MDERSTSERIAAAVTALDDPVRRALLELVSRSPELVSRDQAAAAMRLPRSTVAFHLDRLADAGLVEVEYQRLSGKTGPGAGRPAKLYRRAEGEVAVSVPERHYELAAELLAAAVEQAGRSGEPVSAALARLAAETGRAMGEVAGSLEQALEDNGFEPRTEADGGIVLGNCPFHRLARRHTEIVCAMNLDLLRGVAHGAGDTDHVMLLDPGAGRCCVRAGVRSG</sequence>
<feature type="domain" description="HTH arsR-type" evidence="1">
    <location>
        <begin position="12"/>
        <end position="115"/>
    </location>
</feature>
<comment type="caution">
    <text evidence="2">The sequence shown here is derived from an EMBL/GenBank/DDBJ whole genome shotgun (WGS) entry which is preliminary data.</text>
</comment>
<dbReference type="AlphaFoldDB" id="A0A4R5A8P9"/>
<evidence type="ECO:0000313" key="2">
    <source>
        <dbReference type="EMBL" id="TDD68628.1"/>
    </source>
</evidence>
<dbReference type="OrthoDB" id="3399802at2"/>